<dbReference type="Pfam" id="PF00505">
    <property type="entry name" value="HMG_box"/>
    <property type="match status" value="1"/>
</dbReference>
<dbReference type="Gene3D" id="1.10.30.10">
    <property type="entry name" value="High mobility group box domain"/>
    <property type="match status" value="1"/>
</dbReference>
<dbReference type="GO" id="GO:0000978">
    <property type="term" value="F:RNA polymerase II cis-regulatory region sequence-specific DNA binding"/>
    <property type="evidence" value="ECO:0007669"/>
    <property type="project" value="TreeGrafter"/>
</dbReference>
<evidence type="ECO:0000313" key="10">
    <source>
        <dbReference type="EMBL" id="CAF3823530.1"/>
    </source>
</evidence>
<evidence type="ECO:0000256" key="1">
    <source>
        <dbReference type="ARBA" id="ARBA00004123"/>
    </source>
</evidence>
<dbReference type="Proteomes" id="UP000681722">
    <property type="component" value="Unassembled WGS sequence"/>
</dbReference>
<dbReference type="GO" id="GO:0007420">
    <property type="term" value="P:brain development"/>
    <property type="evidence" value="ECO:0007669"/>
    <property type="project" value="TreeGrafter"/>
</dbReference>
<evidence type="ECO:0000259" key="6">
    <source>
        <dbReference type="PROSITE" id="PS50118"/>
    </source>
</evidence>
<dbReference type="InterPro" id="IPR050140">
    <property type="entry name" value="SRY-related_HMG-box_TF-like"/>
</dbReference>
<dbReference type="InterPro" id="IPR036910">
    <property type="entry name" value="HMG_box_dom_sf"/>
</dbReference>
<evidence type="ECO:0000256" key="3">
    <source>
        <dbReference type="ARBA" id="ARBA00023242"/>
    </source>
</evidence>
<comment type="subcellular location">
    <subcellularLocation>
        <location evidence="1">Nucleus</location>
    </subcellularLocation>
</comment>
<dbReference type="Proteomes" id="UP000682733">
    <property type="component" value="Unassembled WGS sequence"/>
</dbReference>
<feature type="region of interest" description="Disordered" evidence="5">
    <location>
        <begin position="270"/>
        <end position="291"/>
    </location>
</feature>
<dbReference type="GO" id="GO:0005634">
    <property type="term" value="C:nucleus"/>
    <property type="evidence" value="ECO:0007669"/>
    <property type="project" value="UniProtKB-SubCell"/>
</dbReference>
<dbReference type="GO" id="GO:0000122">
    <property type="term" value="P:negative regulation of transcription by RNA polymerase II"/>
    <property type="evidence" value="ECO:0007669"/>
    <property type="project" value="TreeGrafter"/>
</dbReference>
<feature type="domain" description="HMG box" evidence="6">
    <location>
        <begin position="372"/>
        <end position="440"/>
    </location>
</feature>
<feature type="DNA-binding region" description="HMG box" evidence="4">
    <location>
        <begin position="372"/>
        <end position="440"/>
    </location>
</feature>
<protein>
    <recommendedName>
        <fullName evidence="6">HMG box domain-containing protein</fullName>
    </recommendedName>
</protein>
<keyword evidence="3 4" id="KW-0539">Nucleus</keyword>
<evidence type="ECO:0000256" key="5">
    <source>
        <dbReference type="SAM" id="MobiDB-lite"/>
    </source>
</evidence>
<reference evidence="8" key="1">
    <citation type="submission" date="2021-02" db="EMBL/GenBank/DDBJ databases">
        <authorList>
            <person name="Nowell W R."/>
        </authorList>
    </citation>
    <scope>NUCLEOTIDE SEQUENCE</scope>
</reference>
<evidence type="ECO:0000313" key="11">
    <source>
        <dbReference type="Proteomes" id="UP000663829"/>
    </source>
</evidence>
<feature type="compositionally biased region" description="Polar residues" evidence="5">
    <location>
        <begin position="349"/>
        <end position="360"/>
    </location>
</feature>
<dbReference type="FunFam" id="1.10.30.10:FF:000002">
    <property type="entry name" value="transcription factor Sox-2"/>
    <property type="match status" value="1"/>
</dbReference>
<dbReference type="SMART" id="SM00398">
    <property type="entry name" value="HMG"/>
    <property type="match status" value="1"/>
</dbReference>
<gene>
    <name evidence="8" type="ORF">GPM918_LOCUS16453</name>
    <name evidence="7" type="ORF">OVA965_LOCUS156</name>
    <name evidence="10" type="ORF">SRO942_LOCUS16449</name>
    <name evidence="9" type="ORF">TMI583_LOCUS156</name>
</gene>
<feature type="region of interest" description="Disordered" evidence="5">
    <location>
        <begin position="545"/>
        <end position="572"/>
    </location>
</feature>
<dbReference type="PANTHER" id="PTHR10270:SF323">
    <property type="entry name" value="TRANSCRIPTION FACTOR SOX-14-RELATED"/>
    <property type="match status" value="1"/>
</dbReference>
<dbReference type="EMBL" id="CAJOBA010000014">
    <property type="protein sequence ID" value="CAF3494423.1"/>
    <property type="molecule type" value="Genomic_DNA"/>
</dbReference>
<dbReference type="Proteomes" id="UP000663829">
    <property type="component" value="Unassembled WGS sequence"/>
</dbReference>
<dbReference type="EMBL" id="CAJNOK010000014">
    <property type="protein sequence ID" value="CAF0722541.1"/>
    <property type="molecule type" value="Genomic_DNA"/>
</dbReference>
<dbReference type="PANTHER" id="PTHR10270">
    <property type="entry name" value="SOX TRANSCRIPTION FACTOR"/>
    <property type="match status" value="1"/>
</dbReference>
<accession>A0A814KU31</accession>
<sequence length="621" mass="67611">MDSLTMTSNQPTRMSMDNALVGPTVTYIQTTNNNNNVLEQRQQQIMQQQPQRILTAINGNPTIMANSTVKSASTKSSSLNPINPLLVGNAYQKMRTITTTPPVKTEPENINELNQQPAVYIMNNDNTQNKSSDNTRTITVNRLLFPGTSTTSTITNQTNSITPNNVITNGTNAVNLATLVNNLTTLNAMALQNALNGGNANNSIAKLLSTPINAAFLSAATNAVTNGISVPATLVPAVNNSVTSNNKENQNTIPTVHLNSNLQHSQHVTSTSIRTTTSAGKTGVHSSPSSNTCATIPSIVNTPVTIATTPSSITPTNVPNEFFAKTKVLVELLTAPNTQPPSKFGSMNIDPQTHTPYSDATRTRSKKRVNRVKRPMNAFMVFSQLERRKIVQLAPDMHNAEISKYLGARWKRLSEVERRPFMEEAERLKQLHLQEYPDYKYRPRKKAKKGPNSPSTTLTVDTSYPNSNHNNNTDTDTSSETDTPHPINGNNFDQDINELNDGHTEEESSDASSLLSNTSLMANFLNDPKLANSFLMNFDELLSQQSTNSSSSSSSSQTAQNTPSSSQNSLLSSLSGMAADPSLLAALESFDFATQAEFLNQLNLLGDYKLFDLDLTPDNSL</sequence>
<evidence type="ECO:0000313" key="8">
    <source>
        <dbReference type="EMBL" id="CAF1054411.1"/>
    </source>
</evidence>
<dbReference type="EMBL" id="CAJOBC010004327">
    <property type="protein sequence ID" value="CAF3823530.1"/>
    <property type="molecule type" value="Genomic_DNA"/>
</dbReference>
<evidence type="ECO:0000256" key="2">
    <source>
        <dbReference type="ARBA" id="ARBA00023125"/>
    </source>
</evidence>
<dbReference type="InterPro" id="IPR009071">
    <property type="entry name" value="HMG_box_dom"/>
</dbReference>
<name>A0A814KU31_9BILA</name>
<dbReference type="Proteomes" id="UP000677228">
    <property type="component" value="Unassembled WGS sequence"/>
</dbReference>
<evidence type="ECO:0000313" key="9">
    <source>
        <dbReference type="EMBL" id="CAF3494423.1"/>
    </source>
</evidence>
<keyword evidence="11" id="KW-1185">Reference proteome</keyword>
<keyword evidence="2 4" id="KW-0238">DNA-binding</keyword>
<proteinExistence type="predicted"/>
<evidence type="ECO:0000256" key="4">
    <source>
        <dbReference type="PROSITE-ProRule" id="PRU00267"/>
    </source>
</evidence>
<feature type="compositionally biased region" description="Low complexity" evidence="5">
    <location>
        <begin position="461"/>
        <end position="481"/>
    </location>
</feature>
<feature type="region of interest" description="Disordered" evidence="5">
    <location>
        <begin position="436"/>
        <end position="513"/>
    </location>
</feature>
<dbReference type="GO" id="GO:0030182">
    <property type="term" value="P:neuron differentiation"/>
    <property type="evidence" value="ECO:0007669"/>
    <property type="project" value="TreeGrafter"/>
</dbReference>
<dbReference type="EMBL" id="CAJNOQ010004328">
    <property type="protein sequence ID" value="CAF1054411.1"/>
    <property type="molecule type" value="Genomic_DNA"/>
</dbReference>
<dbReference type="AlphaFoldDB" id="A0A814KU31"/>
<evidence type="ECO:0000313" key="7">
    <source>
        <dbReference type="EMBL" id="CAF0722541.1"/>
    </source>
</evidence>
<dbReference type="GO" id="GO:0001228">
    <property type="term" value="F:DNA-binding transcription activator activity, RNA polymerase II-specific"/>
    <property type="evidence" value="ECO:0007669"/>
    <property type="project" value="TreeGrafter"/>
</dbReference>
<dbReference type="OrthoDB" id="6247875at2759"/>
<comment type="caution">
    <text evidence="8">The sequence shown here is derived from an EMBL/GenBank/DDBJ whole genome shotgun (WGS) entry which is preliminary data.</text>
</comment>
<dbReference type="PROSITE" id="PS50118">
    <property type="entry name" value="HMG_BOX_2"/>
    <property type="match status" value="1"/>
</dbReference>
<dbReference type="CDD" id="cd22029">
    <property type="entry name" value="HMG-box_SoxC"/>
    <property type="match status" value="1"/>
</dbReference>
<feature type="region of interest" description="Disordered" evidence="5">
    <location>
        <begin position="339"/>
        <end position="368"/>
    </location>
</feature>
<dbReference type="SUPFAM" id="SSF47095">
    <property type="entry name" value="HMG-box"/>
    <property type="match status" value="1"/>
</dbReference>
<organism evidence="8 11">
    <name type="scientific">Didymodactylos carnosus</name>
    <dbReference type="NCBI Taxonomy" id="1234261"/>
    <lineage>
        <taxon>Eukaryota</taxon>
        <taxon>Metazoa</taxon>
        <taxon>Spiralia</taxon>
        <taxon>Gnathifera</taxon>
        <taxon>Rotifera</taxon>
        <taxon>Eurotatoria</taxon>
        <taxon>Bdelloidea</taxon>
        <taxon>Philodinida</taxon>
        <taxon>Philodinidae</taxon>
        <taxon>Didymodactylos</taxon>
    </lineage>
</organism>